<evidence type="ECO:0000313" key="8">
    <source>
        <dbReference type="EMBL" id="MEQ2195918.1"/>
    </source>
</evidence>
<dbReference type="InterPro" id="IPR007231">
    <property type="entry name" value="Nucleoporin_int_Nup93/Nic96"/>
</dbReference>
<dbReference type="PANTHER" id="PTHR11225">
    <property type="entry name" value="NUCLEAR PORE COMPLEX PROTEIN NUP93 NUCLEOPORIN NUP93 DEAD EYE PROTEIN"/>
    <property type="match status" value="1"/>
</dbReference>
<evidence type="ECO:0000256" key="5">
    <source>
        <dbReference type="ARBA" id="ARBA00023132"/>
    </source>
</evidence>
<keyword evidence="5 7" id="KW-0906">Nuclear pore complex</keyword>
<evidence type="ECO:0000256" key="3">
    <source>
        <dbReference type="ARBA" id="ARBA00010186"/>
    </source>
</evidence>
<keyword evidence="9" id="KW-1185">Reference proteome</keyword>
<evidence type="ECO:0000313" key="9">
    <source>
        <dbReference type="Proteomes" id="UP001434883"/>
    </source>
</evidence>
<dbReference type="PANTHER" id="PTHR11225:SF4">
    <property type="entry name" value="NUCLEAR PORE COMPLEX PROTEIN NUP93"/>
    <property type="match status" value="1"/>
</dbReference>
<evidence type="ECO:0000256" key="1">
    <source>
        <dbReference type="ARBA" id="ARBA00004567"/>
    </source>
</evidence>
<keyword evidence="6 7" id="KW-0539">Nucleus</keyword>
<organism evidence="8 9">
    <name type="scientific">Xenoophorus captivus</name>
    <dbReference type="NCBI Taxonomy" id="1517983"/>
    <lineage>
        <taxon>Eukaryota</taxon>
        <taxon>Metazoa</taxon>
        <taxon>Chordata</taxon>
        <taxon>Craniata</taxon>
        <taxon>Vertebrata</taxon>
        <taxon>Euteleostomi</taxon>
        <taxon>Actinopterygii</taxon>
        <taxon>Neopterygii</taxon>
        <taxon>Teleostei</taxon>
        <taxon>Neoteleostei</taxon>
        <taxon>Acanthomorphata</taxon>
        <taxon>Ovalentaria</taxon>
        <taxon>Atherinomorphae</taxon>
        <taxon>Cyprinodontiformes</taxon>
        <taxon>Goodeidae</taxon>
        <taxon>Xenoophorus</taxon>
    </lineage>
</organism>
<sequence>MAFVRQALSFLENRYRNFTMGTVFGNLHQAQLGGTSGKDNSESWCSQMKMKQVILSHHLHVFSLSPTSENKLRLHYRRALRNIADPYKRAVYCLIGKCDVNDNHGEVADKTDDYLWLKVAHWFVSFSAGATF</sequence>
<dbReference type="Proteomes" id="UP001434883">
    <property type="component" value="Unassembled WGS sequence"/>
</dbReference>
<keyword evidence="7" id="KW-0811">Translocation</keyword>
<comment type="caution">
    <text evidence="8">The sequence shown here is derived from an EMBL/GenBank/DDBJ whole genome shotgun (WGS) entry which is preliminary data.</text>
</comment>
<evidence type="ECO:0000256" key="2">
    <source>
        <dbReference type="ARBA" id="ARBA00004617"/>
    </source>
</evidence>
<keyword evidence="7" id="KW-0509">mRNA transport</keyword>
<comment type="subcellular location">
    <subcellularLocation>
        <location evidence="2">Nucleus membrane</location>
        <topology evidence="2">Peripheral membrane protein</topology>
    </subcellularLocation>
    <subcellularLocation>
        <location evidence="1 7">Nucleus</location>
        <location evidence="1 7">Nuclear pore complex</location>
    </subcellularLocation>
</comment>
<dbReference type="EMBL" id="JAHRIN010012794">
    <property type="protein sequence ID" value="MEQ2195918.1"/>
    <property type="molecule type" value="Genomic_DNA"/>
</dbReference>
<dbReference type="Pfam" id="PF04097">
    <property type="entry name" value="Nic96"/>
    <property type="match status" value="1"/>
</dbReference>
<comment type="function">
    <text evidence="7">Plays a role in the nuclear pore complex (NPC) assembly and/or maintenance.</text>
</comment>
<evidence type="ECO:0000256" key="7">
    <source>
        <dbReference type="RuleBase" id="RU364035"/>
    </source>
</evidence>
<proteinExistence type="inferred from homology"/>
<protein>
    <recommendedName>
        <fullName evidence="4 7">Nuclear pore complex protein Nup93</fullName>
    </recommendedName>
</protein>
<name>A0ABV0QJA8_9TELE</name>
<keyword evidence="7" id="KW-0472">Membrane</keyword>
<reference evidence="8 9" key="1">
    <citation type="submission" date="2021-06" db="EMBL/GenBank/DDBJ databases">
        <authorList>
            <person name="Palmer J.M."/>
        </authorList>
    </citation>
    <scope>NUCLEOTIDE SEQUENCE [LARGE SCALE GENOMIC DNA]</scope>
    <source>
        <strain evidence="8 9">XC_2019</strain>
        <tissue evidence="8">Muscle</tissue>
    </source>
</reference>
<keyword evidence="7" id="KW-0653">Protein transport</keyword>
<comment type="similarity">
    <text evidence="3 7">Belongs to the nucleoporin interacting component (NIC) family.</text>
</comment>
<evidence type="ECO:0000256" key="6">
    <source>
        <dbReference type="ARBA" id="ARBA00023242"/>
    </source>
</evidence>
<keyword evidence="7" id="KW-0813">Transport</keyword>
<accession>A0ABV0QJA8</accession>
<gene>
    <name evidence="8" type="ORF">XENOCAPTIV_020372</name>
</gene>
<evidence type="ECO:0000256" key="4">
    <source>
        <dbReference type="ARBA" id="ARBA00017717"/>
    </source>
</evidence>